<proteinExistence type="predicted"/>
<dbReference type="PANTHER" id="PTHR43229">
    <property type="entry name" value="NODULATION PROTEIN J"/>
    <property type="match status" value="1"/>
</dbReference>
<dbReference type="InterPro" id="IPR051784">
    <property type="entry name" value="Nod_factor_ABC_transporter"/>
</dbReference>
<comment type="caution">
    <text evidence="2">The sequence shown here is derived from an EMBL/GenBank/DDBJ whole genome shotgun (WGS) entry which is preliminary data.</text>
</comment>
<evidence type="ECO:0000256" key="1">
    <source>
        <dbReference type="SAM" id="Phobius"/>
    </source>
</evidence>
<keyword evidence="1" id="KW-1133">Transmembrane helix</keyword>
<evidence type="ECO:0000313" key="2">
    <source>
        <dbReference type="EMBL" id="GII05531.1"/>
    </source>
</evidence>
<dbReference type="AlphaFoldDB" id="A0A8J3WX56"/>
<name>A0A8J3WX56_9ACTN</name>
<protein>
    <recommendedName>
        <fullName evidence="4">ABC transporter permease</fullName>
    </recommendedName>
</protein>
<sequence>MSLHIGAGSVLGLLGRKGLLNLLAGWREALMEMITFPLFYLLIVLFMGRGQLRADLLAPVLLGMVALTFIHEQVNRVFWSYLGDIQSGVLEQTHLTPLPSAASILGRQVAAVIAAVPTALAVLATGAAAITLQGGRLPVDAQVIVPLAAIAGGTCGLALILCGLTLVFKRIEIITQLSVAVYAIAGGTLVPLAAVPDPIALLSRLVVPIAPGIEAMRDILLGGHSLAALPTGWGLGWLLAQPLLITAAGVVLFNRLENLARHRGTLGRH</sequence>
<evidence type="ECO:0008006" key="4">
    <source>
        <dbReference type="Google" id="ProtNLM"/>
    </source>
</evidence>
<accession>A0A8J3WX56</accession>
<feature type="transmembrane region" description="Helical" evidence="1">
    <location>
        <begin position="144"/>
        <end position="167"/>
    </location>
</feature>
<dbReference type="RefSeq" id="WP_239131530.1">
    <property type="nucleotide sequence ID" value="NZ_BOOK01000070.1"/>
</dbReference>
<feature type="transmembrane region" description="Helical" evidence="1">
    <location>
        <begin position="29"/>
        <end position="47"/>
    </location>
</feature>
<dbReference type="PANTHER" id="PTHR43229:SF6">
    <property type="entry name" value="ABC-TYPE MULTIDRUG TRANSPORT SYSTEM, PERMEASE COMPONENT"/>
    <property type="match status" value="1"/>
</dbReference>
<keyword evidence="3" id="KW-1185">Reference proteome</keyword>
<evidence type="ECO:0000313" key="3">
    <source>
        <dbReference type="Proteomes" id="UP000634476"/>
    </source>
</evidence>
<keyword evidence="1" id="KW-0472">Membrane</keyword>
<feature type="transmembrane region" description="Helical" evidence="1">
    <location>
        <begin position="234"/>
        <end position="253"/>
    </location>
</feature>
<keyword evidence="1" id="KW-0812">Transmembrane</keyword>
<dbReference type="EMBL" id="BOOK01000070">
    <property type="protein sequence ID" value="GII05531.1"/>
    <property type="molecule type" value="Genomic_DNA"/>
</dbReference>
<dbReference type="Proteomes" id="UP000634476">
    <property type="component" value="Unassembled WGS sequence"/>
</dbReference>
<organism evidence="2 3">
    <name type="scientific">Planobispora takensis</name>
    <dbReference type="NCBI Taxonomy" id="1367882"/>
    <lineage>
        <taxon>Bacteria</taxon>
        <taxon>Bacillati</taxon>
        <taxon>Actinomycetota</taxon>
        <taxon>Actinomycetes</taxon>
        <taxon>Streptosporangiales</taxon>
        <taxon>Streptosporangiaceae</taxon>
        <taxon>Planobispora</taxon>
    </lineage>
</organism>
<feature type="transmembrane region" description="Helical" evidence="1">
    <location>
        <begin position="109"/>
        <end position="132"/>
    </location>
</feature>
<reference evidence="2" key="1">
    <citation type="submission" date="2021-01" db="EMBL/GenBank/DDBJ databases">
        <title>Whole genome shotgun sequence of Planobispora takensis NBRC 109077.</title>
        <authorList>
            <person name="Komaki H."/>
            <person name="Tamura T."/>
        </authorList>
    </citation>
    <scope>NUCLEOTIDE SEQUENCE</scope>
    <source>
        <strain evidence="2">NBRC 109077</strain>
    </source>
</reference>
<feature type="transmembrane region" description="Helical" evidence="1">
    <location>
        <begin position="179"/>
        <end position="196"/>
    </location>
</feature>
<gene>
    <name evidence="2" type="ORF">Pta02_75390</name>
</gene>